<dbReference type="PANTHER" id="PTHR11953:SF2">
    <property type="entry name" value="EXOSOME COMPLEX COMPONENT MTR3"/>
    <property type="match status" value="1"/>
</dbReference>
<keyword evidence="8" id="KW-0539">Nucleus</keyword>
<dbReference type="AlphaFoldDB" id="A0A1S9RHF2"/>
<organism evidence="11 12">
    <name type="scientific">Penicillium brasilianum</name>
    <dbReference type="NCBI Taxonomy" id="104259"/>
    <lineage>
        <taxon>Eukaryota</taxon>
        <taxon>Fungi</taxon>
        <taxon>Dikarya</taxon>
        <taxon>Ascomycota</taxon>
        <taxon>Pezizomycotina</taxon>
        <taxon>Eurotiomycetes</taxon>
        <taxon>Eurotiomycetidae</taxon>
        <taxon>Eurotiales</taxon>
        <taxon>Aspergillaceae</taxon>
        <taxon>Penicillium</taxon>
    </lineage>
</organism>
<accession>A0A1S9RHF2</accession>
<keyword evidence="4" id="KW-0963">Cytoplasm</keyword>
<dbReference type="InterPro" id="IPR027408">
    <property type="entry name" value="PNPase/RNase_PH_dom_sf"/>
</dbReference>
<evidence type="ECO:0000256" key="8">
    <source>
        <dbReference type="ARBA" id="ARBA00023242"/>
    </source>
</evidence>
<evidence type="ECO:0000256" key="1">
    <source>
        <dbReference type="ARBA" id="ARBA00004123"/>
    </source>
</evidence>
<feature type="region of interest" description="Disordered" evidence="9">
    <location>
        <begin position="374"/>
        <end position="398"/>
    </location>
</feature>
<dbReference type="Gene3D" id="3.30.230.70">
    <property type="entry name" value="GHMP Kinase, N-terminal domain"/>
    <property type="match status" value="1"/>
</dbReference>
<proteinExistence type="inferred from homology"/>
<dbReference type="GO" id="GO:0016075">
    <property type="term" value="P:rRNA catabolic process"/>
    <property type="evidence" value="ECO:0007669"/>
    <property type="project" value="TreeGrafter"/>
</dbReference>
<comment type="similarity">
    <text evidence="3">Belongs to the RNase PH family.</text>
</comment>
<evidence type="ECO:0000256" key="6">
    <source>
        <dbReference type="ARBA" id="ARBA00022835"/>
    </source>
</evidence>
<evidence type="ECO:0000256" key="9">
    <source>
        <dbReference type="SAM" id="MobiDB-lite"/>
    </source>
</evidence>
<dbReference type="SUPFAM" id="SSF54211">
    <property type="entry name" value="Ribosomal protein S5 domain 2-like"/>
    <property type="match status" value="1"/>
</dbReference>
<dbReference type="GO" id="GO:0003723">
    <property type="term" value="F:RNA binding"/>
    <property type="evidence" value="ECO:0007669"/>
    <property type="project" value="UniProtKB-KW"/>
</dbReference>
<sequence>MMADRRRINGPPGGTRPAVFASSLQSGTSATDRAQRQRQPSELRKIFLKTGLIPTASGSSYLEFEPSASLAAARPNPKSLIPPSSALKLACTVHGPKPLPRSAAFSPNLVLTTHVKYAPFAARQRKGHIRDSSERDLGVHLETALRGAIIAERWPKSGIDITITILEAEDDRWWGDAPDSHDASWGMMNVLAGCITAASAAIADAHIDCLDLVAGGVAAIVSDESTETSVGAPKLMLDTDPAEHRSILSACVVAYMPARDEITSLWLKGDSSQASLEDGDTRTGHEALIDGAVDAARGSHTVLAEATSNLKSGHVSTKAAAHAFHQMPPSTVILLDDQAHIVHGQGIQIVAASLCRYSPHRPPRHPRFAYASFTSRHPPTQPPHTDHHKPTMSTPSERRRVLNRVLNQNPYDDAERPGLWIYLIWLCLTVRKGRQPDFEAVAEETGYSALYLEEAFRELSLHGDKVRALANETIAQTEKEDNKEKKKKRQQEASLNIYVMAPTSRKAARPAKLGKHEVGPKMSWEEKVYFLWLHFQMKDGDKPNHAAVAAKLNITRDAAVRRYTQIKKLTKHIEESMAPKKHSFGFEDEDLNRVFEEVEKKYAHELVLR</sequence>
<evidence type="ECO:0000256" key="3">
    <source>
        <dbReference type="ARBA" id="ARBA00006678"/>
    </source>
</evidence>
<evidence type="ECO:0000256" key="4">
    <source>
        <dbReference type="ARBA" id="ARBA00022490"/>
    </source>
</evidence>
<dbReference type="GO" id="GO:0005730">
    <property type="term" value="C:nucleolus"/>
    <property type="evidence" value="ECO:0007669"/>
    <property type="project" value="TreeGrafter"/>
</dbReference>
<comment type="subcellular location">
    <subcellularLocation>
        <location evidence="2">Cytoplasm</location>
    </subcellularLocation>
    <subcellularLocation>
        <location evidence="1">Nucleus</location>
    </subcellularLocation>
</comment>
<name>A0A1S9RHF2_PENBI</name>
<dbReference type="GO" id="GO:0000176">
    <property type="term" value="C:nuclear exosome (RNase complex)"/>
    <property type="evidence" value="ECO:0007669"/>
    <property type="project" value="TreeGrafter"/>
</dbReference>
<reference evidence="12" key="1">
    <citation type="submission" date="2015-09" db="EMBL/GenBank/DDBJ databases">
        <authorList>
            <person name="Fill T.P."/>
            <person name="Baretta J.F."/>
            <person name="de Almeida L.G."/>
            <person name="Rocha M."/>
            <person name="de Souza D.H."/>
            <person name="Malavazi I."/>
            <person name="Cerdeira L.T."/>
            <person name="Hong H."/>
            <person name="Samborskyy M."/>
            <person name="de Vasconcelos A.T."/>
            <person name="Leadlay P."/>
            <person name="Rodrigues-Filho E."/>
        </authorList>
    </citation>
    <scope>NUCLEOTIDE SEQUENCE [LARGE SCALE GENOMIC DNA]</scope>
    <source>
        <strain evidence="12">LaBioMMi 136</strain>
    </source>
</reference>
<dbReference type="EMBL" id="LJBN01000173">
    <property type="protein sequence ID" value="OOQ84952.1"/>
    <property type="molecule type" value="Genomic_DNA"/>
</dbReference>
<evidence type="ECO:0000313" key="12">
    <source>
        <dbReference type="Proteomes" id="UP000190744"/>
    </source>
</evidence>
<dbReference type="InterPro" id="IPR050080">
    <property type="entry name" value="RNase_PH"/>
</dbReference>
<keyword evidence="7" id="KW-0694">RNA-binding</keyword>
<dbReference type="PANTHER" id="PTHR11953">
    <property type="entry name" value="EXOSOME COMPLEX COMPONENT"/>
    <property type="match status" value="1"/>
</dbReference>
<dbReference type="GO" id="GO:0034475">
    <property type="term" value="P:U4 snRNA 3'-end processing"/>
    <property type="evidence" value="ECO:0007669"/>
    <property type="project" value="TreeGrafter"/>
</dbReference>
<dbReference type="InterPro" id="IPR020568">
    <property type="entry name" value="Ribosomal_Su5_D2-typ_SF"/>
</dbReference>
<keyword evidence="6" id="KW-0271">Exosome</keyword>
<evidence type="ECO:0000256" key="2">
    <source>
        <dbReference type="ARBA" id="ARBA00004496"/>
    </source>
</evidence>
<dbReference type="Proteomes" id="UP000190744">
    <property type="component" value="Unassembled WGS sequence"/>
</dbReference>
<evidence type="ECO:0000256" key="5">
    <source>
        <dbReference type="ARBA" id="ARBA00022552"/>
    </source>
</evidence>
<dbReference type="InterPro" id="IPR001247">
    <property type="entry name" value="ExoRNase_PH_dom1"/>
</dbReference>
<evidence type="ECO:0000256" key="7">
    <source>
        <dbReference type="ARBA" id="ARBA00022884"/>
    </source>
</evidence>
<keyword evidence="5" id="KW-0698">rRNA processing</keyword>
<dbReference type="GO" id="GO:0071028">
    <property type="term" value="P:nuclear mRNA surveillance"/>
    <property type="evidence" value="ECO:0007669"/>
    <property type="project" value="TreeGrafter"/>
</dbReference>
<dbReference type="GO" id="GO:0071051">
    <property type="term" value="P:poly(A)-dependent snoRNA 3'-end processing"/>
    <property type="evidence" value="ECO:0007669"/>
    <property type="project" value="TreeGrafter"/>
</dbReference>
<feature type="region of interest" description="Disordered" evidence="9">
    <location>
        <begin position="1"/>
        <end position="40"/>
    </location>
</feature>
<evidence type="ECO:0000259" key="10">
    <source>
        <dbReference type="Pfam" id="PF01138"/>
    </source>
</evidence>
<feature type="domain" description="Exoribonuclease phosphorolytic" evidence="10">
    <location>
        <begin position="42"/>
        <end position="207"/>
    </location>
</feature>
<dbReference type="GO" id="GO:0000177">
    <property type="term" value="C:cytoplasmic exosome (RNase complex)"/>
    <property type="evidence" value="ECO:0007669"/>
    <property type="project" value="TreeGrafter"/>
</dbReference>
<gene>
    <name evidence="11" type="ORF">PEBR_28398</name>
</gene>
<dbReference type="GO" id="GO:0006364">
    <property type="term" value="P:rRNA processing"/>
    <property type="evidence" value="ECO:0007669"/>
    <property type="project" value="UniProtKB-KW"/>
</dbReference>
<comment type="caution">
    <text evidence="11">The sequence shown here is derived from an EMBL/GenBank/DDBJ whole genome shotgun (WGS) entry which is preliminary data.</text>
</comment>
<protein>
    <recommendedName>
        <fullName evidence="10">Exoribonuclease phosphorolytic domain-containing protein</fullName>
    </recommendedName>
</protein>
<evidence type="ECO:0000313" key="11">
    <source>
        <dbReference type="EMBL" id="OOQ84952.1"/>
    </source>
</evidence>
<feature type="compositionally biased region" description="Polar residues" evidence="9">
    <location>
        <begin position="22"/>
        <end position="32"/>
    </location>
</feature>
<dbReference type="CDD" id="cd11371">
    <property type="entry name" value="RNase_PH_MTR3"/>
    <property type="match status" value="1"/>
</dbReference>
<dbReference type="Pfam" id="PF01138">
    <property type="entry name" value="RNase_PH"/>
    <property type="match status" value="1"/>
</dbReference>